<evidence type="ECO:0000313" key="2">
    <source>
        <dbReference type="Proteomes" id="UP000037962"/>
    </source>
</evidence>
<reference evidence="1 2" key="1">
    <citation type="submission" date="2015-09" db="EMBL/GenBank/DDBJ databases">
        <title>Genome Sequences of Mycobacterium immunogenum Isolates, Recuperated from a Chloraminated Drinking Water Distribution System Simulator Subjected to Episodes of Nitrification.</title>
        <authorList>
            <person name="Gomez-Alvarez V."/>
            <person name="Revetta R.P."/>
        </authorList>
    </citation>
    <scope>NUCLEOTIDE SEQUENCE [LARGE SCALE GENOMIC DNA]</scope>
    <source>
        <strain evidence="1 2">H076</strain>
    </source>
</reference>
<keyword evidence="2" id="KW-1185">Reference proteome</keyword>
<sequence length="602" mass="66960">MSRFVSVLGARHSGMEPGWYWRPDVGGVMRVFSWDESPPRGFDYRPDRRQQARQGHVPFIVFDSGSGPGSIDEQPAYGQSYLHPDSQIAQVSSRITQAQALAELAGLGIDTAAVERLGILLPGDGTSALDVPPTDLARQRARRWKSDPDAQIWACVDFDYLKTTDPQGSRAFHGPIQRPPHGWLLQRGAALVVGVRPDTGNYSVLAQHDFDGPSTARKFVELAGHVDHVLGHNLLQGDYQAIGQVVEIPDDLIAKTVDVQDILLRCEFARRPSIRSRQGLNLTDLTRSNTGRPRSKVHAQAVKEPPVQDCRHTVELWSALIREGAVTTGRRVTRGAPIDLDQVAALQLCAEIPCQTGEQWRAARRGEPPLKHHAAVSDDLDHSLIAALTTLVTDEVMEQLRVIYDRLHSHKLADWHAAREVIGILARHNPPERGIAEVNRVSELAMRELLISAIQYLSPKLNGQLRTSTGTLSDPLIDAYSVALWELTHRKEVDTLIAIASQDRPAYQLILPLVQESFDQHRLGACRVARGEDPEIPAHYADFISFLTENSDAFSVLRWLQRLESDPMLVPWRNNSPAARKLRNIPAYRKIIIESDGPADFS</sequence>
<accession>A0ABR5LJV6</accession>
<organism evidence="1 2">
    <name type="scientific">Mycobacteroides immunogenum</name>
    <dbReference type="NCBI Taxonomy" id="83262"/>
    <lineage>
        <taxon>Bacteria</taxon>
        <taxon>Bacillati</taxon>
        <taxon>Actinomycetota</taxon>
        <taxon>Actinomycetes</taxon>
        <taxon>Mycobacteriales</taxon>
        <taxon>Mycobacteriaceae</taxon>
        <taxon>Mycobacteroides</taxon>
    </lineage>
</organism>
<evidence type="ECO:0000313" key="1">
    <source>
        <dbReference type="EMBL" id="KPG25856.1"/>
    </source>
</evidence>
<protein>
    <submittedName>
        <fullName evidence="1">Uncharacterized protein</fullName>
    </submittedName>
</protein>
<dbReference type="Proteomes" id="UP000037962">
    <property type="component" value="Unassembled WGS sequence"/>
</dbReference>
<dbReference type="EMBL" id="LJFS01000050">
    <property type="protein sequence ID" value="KPG25856.1"/>
    <property type="molecule type" value="Genomic_DNA"/>
</dbReference>
<comment type="caution">
    <text evidence="1">The sequence shown here is derived from an EMBL/GenBank/DDBJ whole genome shotgun (WGS) entry which is preliminary data.</text>
</comment>
<name>A0ABR5LJV6_9MYCO</name>
<gene>
    <name evidence="1" type="ORF">AN912_26265</name>
</gene>
<proteinExistence type="predicted"/>